<dbReference type="RefSeq" id="WP_149853888.1">
    <property type="nucleotide sequence ID" value="NZ_VUOB01000067.1"/>
</dbReference>
<gene>
    <name evidence="2" type="ORF">F0L68_33485</name>
</gene>
<evidence type="ECO:0000256" key="1">
    <source>
        <dbReference type="SAM" id="MobiDB-lite"/>
    </source>
</evidence>
<evidence type="ECO:0008006" key="4">
    <source>
        <dbReference type="Google" id="ProtNLM"/>
    </source>
</evidence>
<organism evidence="2 3">
    <name type="scientific">Solihabitans fulvus</name>
    <dbReference type="NCBI Taxonomy" id="1892852"/>
    <lineage>
        <taxon>Bacteria</taxon>
        <taxon>Bacillati</taxon>
        <taxon>Actinomycetota</taxon>
        <taxon>Actinomycetes</taxon>
        <taxon>Pseudonocardiales</taxon>
        <taxon>Pseudonocardiaceae</taxon>
        <taxon>Solihabitans</taxon>
    </lineage>
</organism>
<dbReference type="OrthoDB" id="4763697at2"/>
<sequence length="173" mass="19092">MNPTEPVGRLRGRVRHDVAHRLALRWTTSGLSFARFAAQTGLRPSMARRLLSEAGVRSEGSPYLGWTDLDLTAVLAARSGGGESVTQLASETGLHPRHVARVIDSTSVWRPRRRQTYTPAPEVIELYRHGATIQVLTELTGMSSQRIRHGLRAAGVTVRPRGRSPRAPESRRS</sequence>
<feature type="region of interest" description="Disordered" evidence="1">
    <location>
        <begin position="154"/>
        <end position="173"/>
    </location>
</feature>
<keyword evidence="3" id="KW-1185">Reference proteome</keyword>
<accession>A0A5B2WMR4</accession>
<evidence type="ECO:0000313" key="3">
    <source>
        <dbReference type="Proteomes" id="UP000323454"/>
    </source>
</evidence>
<reference evidence="2 3" key="2">
    <citation type="submission" date="2019-09" db="EMBL/GenBank/DDBJ databases">
        <authorList>
            <person name="Jin C."/>
        </authorList>
    </citation>
    <scope>NUCLEOTIDE SEQUENCE [LARGE SCALE GENOMIC DNA]</scope>
    <source>
        <strain evidence="2 3">AN110305</strain>
    </source>
</reference>
<name>A0A5B2WMR4_9PSEU</name>
<evidence type="ECO:0000313" key="2">
    <source>
        <dbReference type="EMBL" id="KAA2253323.1"/>
    </source>
</evidence>
<reference evidence="2 3" key="1">
    <citation type="submission" date="2019-09" db="EMBL/GenBank/DDBJ databases">
        <title>Goodfellowia gen. nov., a new genus of the Pseudonocardineae related to Actinoalloteichus, containing Goodfellowia coeruleoviolacea gen. nov., comb. nov. gen. nov., comb. nov.</title>
        <authorList>
            <person name="Labeda D."/>
        </authorList>
    </citation>
    <scope>NUCLEOTIDE SEQUENCE [LARGE SCALE GENOMIC DNA]</scope>
    <source>
        <strain evidence="2 3">AN110305</strain>
    </source>
</reference>
<dbReference type="Proteomes" id="UP000323454">
    <property type="component" value="Unassembled WGS sequence"/>
</dbReference>
<proteinExistence type="predicted"/>
<comment type="caution">
    <text evidence="2">The sequence shown here is derived from an EMBL/GenBank/DDBJ whole genome shotgun (WGS) entry which is preliminary data.</text>
</comment>
<dbReference type="AlphaFoldDB" id="A0A5B2WMR4"/>
<protein>
    <recommendedName>
        <fullName evidence="4">Helix-turn-helix domain-containing protein</fullName>
    </recommendedName>
</protein>
<dbReference type="EMBL" id="VUOB01000067">
    <property type="protein sequence ID" value="KAA2253323.1"/>
    <property type="molecule type" value="Genomic_DNA"/>
</dbReference>